<accession>A0A3M7SV67</accession>
<proteinExistence type="predicted"/>
<dbReference type="EMBL" id="REGN01000710">
    <property type="protein sequence ID" value="RNA39721.1"/>
    <property type="molecule type" value="Genomic_DNA"/>
</dbReference>
<evidence type="ECO:0000313" key="2">
    <source>
        <dbReference type="EMBL" id="RNA39721.1"/>
    </source>
</evidence>
<keyword evidence="3" id="KW-1185">Reference proteome</keyword>
<reference evidence="2 3" key="1">
    <citation type="journal article" date="2018" name="Sci. Rep.">
        <title>Genomic signatures of local adaptation to the degree of environmental predictability in rotifers.</title>
        <authorList>
            <person name="Franch-Gras L."/>
            <person name="Hahn C."/>
            <person name="Garcia-Roger E.M."/>
            <person name="Carmona M.J."/>
            <person name="Serra M."/>
            <person name="Gomez A."/>
        </authorList>
    </citation>
    <scope>NUCLEOTIDE SEQUENCE [LARGE SCALE GENOMIC DNA]</scope>
    <source>
        <strain evidence="2">HYR1</strain>
    </source>
</reference>
<dbReference type="InterPro" id="IPR048422">
    <property type="entry name" value="NOA1/YqeH-like_C"/>
</dbReference>
<feature type="domain" description="NOA1/YqeH-like C-terminal" evidence="1">
    <location>
        <begin position="539"/>
        <end position="626"/>
    </location>
</feature>
<dbReference type="Gene3D" id="3.40.50.300">
    <property type="entry name" value="P-loop containing nucleotide triphosphate hydrolases"/>
    <property type="match status" value="1"/>
</dbReference>
<dbReference type="PANTHER" id="PTHR46406:SF1">
    <property type="entry name" value="NITRIC OXIDE-ASSOCIATED PROTEIN 1"/>
    <property type="match status" value="1"/>
</dbReference>
<comment type="caution">
    <text evidence="2">The sequence shown here is derived from an EMBL/GenBank/DDBJ whole genome shotgun (WGS) entry which is preliminary data.</text>
</comment>
<dbReference type="STRING" id="10195.A0A3M7SV67"/>
<dbReference type="Proteomes" id="UP000276133">
    <property type="component" value="Unassembled WGS sequence"/>
</dbReference>
<dbReference type="InterPro" id="IPR027417">
    <property type="entry name" value="P-loop_NTPase"/>
</dbReference>
<evidence type="ECO:0000313" key="3">
    <source>
        <dbReference type="Proteomes" id="UP000276133"/>
    </source>
</evidence>
<dbReference type="OrthoDB" id="1696305at2759"/>
<gene>
    <name evidence="2" type="ORF">BpHYR1_029909</name>
</gene>
<name>A0A3M7SV67_BRAPC</name>
<dbReference type="Pfam" id="PF21516">
    <property type="entry name" value="YqeH-like_C"/>
    <property type="match status" value="1"/>
</dbReference>
<sequence>MYFRFLRIPSLRNSLNNLYQLEAKRGVRKGTIEKPLQTQINKLEFNLCEVPPAAQEALKSNPNLIEKKLNTIIDQTTKDPTFDFDKAKYQSLINEISRPEVNLDPFNLEEDPKFARSKSNCSGCGAQLQCSDKQKEGFVDARKFKLLTKQELNYTICFRCEFLKTKKKLINLTTNSFDYDNFILEKIRLEKKAHVVMIIDLLDLPNSIYDGWSKLIKENASVDIIVLGNKFDLLPNTGPKFEHSIIKSLSYQCVKKGLKGDQIKHVDLISAKTGFNVERVISKFFELWNDEGDVYLLGMANAGKSVFFNKLLSSDYCRPLASEALVRATTSFWPGTTLSMLKFPIAFMNDKKQALRHRRLESQMGKMVEMERKRARRYEKTHHLKDAEVFGLVGSSFKKYSIQGDEIDCENVHATYSIDQSTGMIAEGENFESDRALKQKFRSDARLIYKPQMFKDRSTWFYDTPGVLASQKILQNFSKKELEIVHPMGLMMPRIYWMVPGQSLLVGGLIRIDLLESTNNERVLFSIMASPALPVINPFKSEQADELYEKYYNEGNVLRVPHKQHHREEPLPPLKSKTFDISCIGNHMAMSDIVFSCFGWTAVTSRPDVKAKIRAFTLGGEGLEIREPSLLPYIVNLRRKWDRKDGSQSFKAVYYKKPNLLKYL</sequence>
<dbReference type="AlphaFoldDB" id="A0A3M7SV67"/>
<evidence type="ECO:0000259" key="1">
    <source>
        <dbReference type="Pfam" id="PF21516"/>
    </source>
</evidence>
<dbReference type="PANTHER" id="PTHR46406">
    <property type="entry name" value="NITRIC OXIDE-ASSOCIATED PROTEIN 1"/>
    <property type="match status" value="1"/>
</dbReference>
<organism evidence="2 3">
    <name type="scientific">Brachionus plicatilis</name>
    <name type="common">Marine rotifer</name>
    <name type="synonym">Brachionus muelleri</name>
    <dbReference type="NCBI Taxonomy" id="10195"/>
    <lineage>
        <taxon>Eukaryota</taxon>
        <taxon>Metazoa</taxon>
        <taxon>Spiralia</taxon>
        <taxon>Gnathifera</taxon>
        <taxon>Rotifera</taxon>
        <taxon>Eurotatoria</taxon>
        <taxon>Monogononta</taxon>
        <taxon>Pseudotrocha</taxon>
        <taxon>Ploima</taxon>
        <taxon>Brachionidae</taxon>
        <taxon>Brachionus</taxon>
    </lineage>
</organism>
<dbReference type="SUPFAM" id="SSF52540">
    <property type="entry name" value="P-loop containing nucleoside triphosphate hydrolases"/>
    <property type="match status" value="1"/>
</dbReference>
<protein>
    <submittedName>
        <fullName evidence="2">Nitric oxide-associated 1</fullName>
    </submittedName>
</protein>
<dbReference type="InterPro" id="IPR052807">
    <property type="entry name" value="Mito_transl_resp_regulator"/>
</dbReference>
<dbReference type="CDD" id="cd01855">
    <property type="entry name" value="YqeH"/>
    <property type="match status" value="1"/>
</dbReference>